<dbReference type="EMBL" id="AVOT02023495">
    <property type="protein sequence ID" value="MBW0513547.1"/>
    <property type="molecule type" value="Genomic_DNA"/>
</dbReference>
<gene>
    <name evidence="2" type="ORF">O181_053262</name>
</gene>
<evidence type="ECO:0000256" key="1">
    <source>
        <dbReference type="SAM" id="MobiDB-lite"/>
    </source>
</evidence>
<feature type="compositionally biased region" description="Basic and acidic residues" evidence="1">
    <location>
        <begin position="22"/>
        <end position="38"/>
    </location>
</feature>
<sequence length="253" mass="30663">MKNKPESNKIYRSNSIYHSTNTKKEDSPTPHYHSDRDNPNLNLEINYFSLDKTKEIQINENEEINGDINNRQLKQDQEAFLEQTNVEELEANEILLTEEKFPWEGYTNWQPLGNKNFNLELYKITKEDYQCSTQHVKWLEQIKKEPNEKTETNKEKLTKEEREFLWISKNKKLQVRFNYQGLKEYQNLSQYIDWVKNANQNYKKPEIWDEKWYNQVKLKLKKSIHHKEDISSLDPIKKVKFKHEAGKECHIFY</sequence>
<dbReference type="Proteomes" id="UP000765509">
    <property type="component" value="Unassembled WGS sequence"/>
</dbReference>
<evidence type="ECO:0000313" key="2">
    <source>
        <dbReference type="EMBL" id="MBW0513547.1"/>
    </source>
</evidence>
<proteinExistence type="predicted"/>
<protein>
    <submittedName>
        <fullName evidence="2">Uncharacterized protein</fullName>
    </submittedName>
</protein>
<feature type="compositionally biased region" description="Polar residues" evidence="1">
    <location>
        <begin position="10"/>
        <end position="20"/>
    </location>
</feature>
<evidence type="ECO:0000313" key="3">
    <source>
        <dbReference type="Proteomes" id="UP000765509"/>
    </source>
</evidence>
<dbReference type="AlphaFoldDB" id="A0A9Q3E4K1"/>
<name>A0A9Q3E4K1_9BASI</name>
<comment type="caution">
    <text evidence="2">The sequence shown here is derived from an EMBL/GenBank/DDBJ whole genome shotgun (WGS) entry which is preliminary data.</text>
</comment>
<feature type="region of interest" description="Disordered" evidence="1">
    <location>
        <begin position="1"/>
        <end position="40"/>
    </location>
</feature>
<keyword evidence="3" id="KW-1185">Reference proteome</keyword>
<accession>A0A9Q3E4K1</accession>
<reference evidence="2" key="1">
    <citation type="submission" date="2021-03" db="EMBL/GenBank/DDBJ databases">
        <title>Draft genome sequence of rust myrtle Austropuccinia psidii MF-1, a brazilian biotype.</title>
        <authorList>
            <person name="Quecine M.C."/>
            <person name="Pachon D.M.R."/>
            <person name="Bonatelli M.L."/>
            <person name="Correr F.H."/>
            <person name="Franceschini L.M."/>
            <person name="Leite T.F."/>
            <person name="Margarido G.R.A."/>
            <person name="Almeida C.A."/>
            <person name="Ferrarezi J.A."/>
            <person name="Labate C.A."/>
        </authorList>
    </citation>
    <scope>NUCLEOTIDE SEQUENCE</scope>
    <source>
        <strain evidence="2">MF-1</strain>
    </source>
</reference>
<organism evidence="2 3">
    <name type="scientific">Austropuccinia psidii MF-1</name>
    <dbReference type="NCBI Taxonomy" id="1389203"/>
    <lineage>
        <taxon>Eukaryota</taxon>
        <taxon>Fungi</taxon>
        <taxon>Dikarya</taxon>
        <taxon>Basidiomycota</taxon>
        <taxon>Pucciniomycotina</taxon>
        <taxon>Pucciniomycetes</taxon>
        <taxon>Pucciniales</taxon>
        <taxon>Sphaerophragmiaceae</taxon>
        <taxon>Austropuccinia</taxon>
    </lineage>
</organism>